<dbReference type="SUPFAM" id="SSF109604">
    <property type="entry name" value="HD-domain/PDEase-like"/>
    <property type="match status" value="1"/>
</dbReference>
<feature type="domain" description="ACT" evidence="6">
    <location>
        <begin position="646"/>
        <end position="720"/>
    </location>
</feature>
<dbReference type="PANTHER" id="PTHR21262">
    <property type="entry name" value="GUANOSINE-3',5'-BIS DIPHOSPHATE 3'-PYROPHOSPHOHYDROLASE"/>
    <property type="match status" value="1"/>
</dbReference>
<dbReference type="InterPro" id="IPR012676">
    <property type="entry name" value="TGS-like"/>
</dbReference>
<evidence type="ECO:0000259" key="8">
    <source>
        <dbReference type="PROSITE" id="PS51880"/>
    </source>
</evidence>
<feature type="domain" description="TGS" evidence="8">
    <location>
        <begin position="410"/>
        <end position="471"/>
    </location>
</feature>
<dbReference type="GO" id="GO:0008728">
    <property type="term" value="F:GTP diphosphokinase activity"/>
    <property type="evidence" value="ECO:0007669"/>
    <property type="project" value="TreeGrafter"/>
</dbReference>
<dbReference type="Gene3D" id="3.30.70.260">
    <property type="match status" value="1"/>
</dbReference>
<dbReference type="InterPro" id="IPR002912">
    <property type="entry name" value="ACT_dom"/>
</dbReference>
<dbReference type="Pfam" id="PF13328">
    <property type="entry name" value="HD_4"/>
    <property type="match status" value="1"/>
</dbReference>
<dbReference type="SMART" id="SM00471">
    <property type="entry name" value="HDc"/>
    <property type="match status" value="1"/>
</dbReference>
<dbReference type="UniPathway" id="UPA00908">
    <property type="reaction ID" value="UER00886"/>
</dbReference>
<dbReference type="PANTHER" id="PTHR21262:SF36">
    <property type="entry name" value="BIFUNCTIONAL (P)PPGPP SYNTHASE_HYDROLASE SPOT"/>
    <property type="match status" value="1"/>
</dbReference>
<comment type="catalytic activity">
    <reaction evidence="4">
        <text>guanosine 3',5'-bis(diphosphate) + H2O = GDP + diphosphate + H(+)</text>
        <dbReference type="Rhea" id="RHEA:14253"/>
        <dbReference type="ChEBI" id="CHEBI:15377"/>
        <dbReference type="ChEBI" id="CHEBI:15378"/>
        <dbReference type="ChEBI" id="CHEBI:33019"/>
        <dbReference type="ChEBI" id="CHEBI:58189"/>
        <dbReference type="ChEBI" id="CHEBI:77828"/>
        <dbReference type="EC" id="3.1.7.2"/>
    </reaction>
</comment>
<comment type="function">
    <text evidence="5">In eubacteria ppGpp (guanosine 3'-diphosphate 5'-diphosphate) is a mediator of the stringent response that coordinates a variety of cellular activities in response to changes in nutritional abundance.</text>
</comment>
<dbReference type="EMBL" id="UHIC01000001">
    <property type="protein sequence ID" value="SUO93060.1"/>
    <property type="molecule type" value="Genomic_DNA"/>
</dbReference>
<dbReference type="InterPro" id="IPR012675">
    <property type="entry name" value="Beta-grasp_dom_sf"/>
</dbReference>
<dbReference type="EC" id="3.1.7.2" evidence="3"/>
<protein>
    <recommendedName>
        <fullName evidence="3">guanosine-3',5'-bis(diphosphate) 3'-diphosphatase</fullName>
        <ecNumber evidence="3">3.1.7.2</ecNumber>
    </recommendedName>
</protein>
<comment type="similarity">
    <text evidence="5">Belongs to the relA/spoT family.</text>
</comment>
<dbReference type="InterPro" id="IPR006674">
    <property type="entry name" value="HD_domain"/>
</dbReference>
<organism evidence="9 10">
    <name type="scientific">Suttonella ornithocola</name>
    <dbReference type="NCBI Taxonomy" id="279832"/>
    <lineage>
        <taxon>Bacteria</taxon>
        <taxon>Pseudomonadati</taxon>
        <taxon>Pseudomonadota</taxon>
        <taxon>Gammaproteobacteria</taxon>
        <taxon>Cardiobacteriales</taxon>
        <taxon>Cardiobacteriaceae</taxon>
        <taxon>Suttonella</taxon>
    </lineage>
</organism>
<dbReference type="Pfam" id="PF02824">
    <property type="entry name" value="TGS"/>
    <property type="match status" value="1"/>
</dbReference>
<dbReference type="GO" id="GO:0008893">
    <property type="term" value="F:guanosine-3',5'-bis(diphosphate) 3'-diphosphatase activity"/>
    <property type="evidence" value="ECO:0007669"/>
    <property type="project" value="UniProtKB-EC"/>
</dbReference>
<accession>A0A380MKA7</accession>
<sequence length="720" mass="82148">MRIVALPYRPFAGLTGSEVLEAFWTELSKELSQYLDEESIAEVLRAATFGAQAHEGQMRQSGEPYFTHPISVTKILAEQRFDLPVLQAALLHDVLEDTPVTKQEMAEAFGDSVTALVDGVSKLDRLKNQAPQEAQAESFKKMFVATTDDPRVIIIKLADRLHNMQTLGALRPDKRIRKARETLEIYASIAGRLGLFYFRMQLEDLVFSYLYPWRYAVLKKHYTKLFENNTLLNEIREEIQPILKEMGIQATITKRQRHLWGVYQRMKRKMSFEAACHTVPIRIITKTEDDCYRILGVLHGLYRPISGKFEDYIAAPKSNGYRSLHTSVLMAEQDVLNVQIRTRDMHHLAETGIIAVWHQHLKNRSLRKEQHNITAQKYMRDWLSRLREMQNMTDDPLEFYDVIKKELSAGAIHVYTPRGEVIDLPAGATPVDFAYAINPEIGDKCVGAKVNGIPYPIFRPLEIAQTCEIITDKDAHPHAGWLQFVVTAKARAGVNHHLRQLKDKEAEDFGKQLLSQALQDLGSSYQAIENTKLLAYLSVNHLEQKELLNDIACGKKQAGLVAATLLGNTQIKGDGEVLYIHNTLDSGIEMADCCHPLPKEAIVGHLEQGKAIRIHRRNCPMVQVTDSQDWLRAAWDEDIGGVFIALLSLEVPDKPRMLSKIADVIADCESNIYDFQVIHNTHREDVRALKVWLEVKNRDHLAKIIRHLRWLEEVEKIERI</sequence>
<evidence type="ECO:0000256" key="5">
    <source>
        <dbReference type="RuleBase" id="RU003847"/>
    </source>
</evidence>
<evidence type="ECO:0000313" key="9">
    <source>
        <dbReference type="EMBL" id="SUO93060.1"/>
    </source>
</evidence>
<dbReference type="CDD" id="cd01668">
    <property type="entry name" value="TGS_RSH"/>
    <property type="match status" value="1"/>
</dbReference>
<dbReference type="Pfam" id="PF04607">
    <property type="entry name" value="RelA_SpoT"/>
    <property type="match status" value="1"/>
</dbReference>
<dbReference type="InterPro" id="IPR004811">
    <property type="entry name" value="RelA/Spo_fam"/>
</dbReference>
<dbReference type="NCBIfam" id="TIGR00691">
    <property type="entry name" value="spoT_relA"/>
    <property type="match status" value="1"/>
</dbReference>
<dbReference type="Gene3D" id="3.10.20.30">
    <property type="match status" value="1"/>
</dbReference>
<evidence type="ECO:0000259" key="6">
    <source>
        <dbReference type="PROSITE" id="PS51671"/>
    </source>
</evidence>
<dbReference type="InterPro" id="IPR044561">
    <property type="entry name" value="ACT_ThrD-II-like"/>
</dbReference>
<dbReference type="FunFam" id="3.10.20.30:FF:000002">
    <property type="entry name" value="GTP pyrophosphokinase (RelA/SpoT)"/>
    <property type="match status" value="1"/>
</dbReference>
<dbReference type="SUPFAM" id="SSF55021">
    <property type="entry name" value="ACT-like"/>
    <property type="match status" value="1"/>
</dbReference>
<dbReference type="InterPro" id="IPR007685">
    <property type="entry name" value="RelA_SpoT"/>
</dbReference>
<dbReference type="PROSITE" id="PS51671">
    <property type="entry name" value="ACT"/>
    <property type="match status" value="1"/>
</dbReference>
<dbReference type="CDD" id="cd05399">
    <property type="entry name" value="NT_Rel-Spo_like"/>
    <property type="match status" value="1"/>
</dbReference>
<dbReference type="Proteomes" id="UP000254601">
    <property type="component" value="Unassembled WGS sequence"/>
</dbReference>
<dbReference type="InterPro" id="IPR043519">
    <property type="entry name" value="NT_sf"/>
</dbReference>
<feature type="domain" description="HD" evidence="7">
    <location>
        <begin position="65"/>
        <end position="164"/>
    </location>
</feature>
<dbReference type="OrthoDB" id="9805041at2"/>
<dbReference type="SUPFAM" id="SSF81301">
    <property type="entry name" value="Nucleotidyltransferase"/>
    <property type="match status" value="1"/>
</dbReference>
<dbReference type="AlphaFoldDB" id="A0A380MKA7"/>
<proteinExistence type="inferred from homology"/>
<reference evidence="9 10" key="1">
    <citation type="submission" date="2018-06" db="EMBL/GenBank/DDBJ databases">
        <authorList>
            <consortium name="Pathogen Informatics"/>
            <person name="Doyle S."/>
        </authorList>
    </citation>
    <scope>NUCLEOTIDE SEQUENCE [LARGE SCALE GENOMIC DNA]</scope>
    <source>
        <strain evidence="9 10">NCTC13337</strain>
    </source>
</reference>
<evidence type="ECO:0000313" key="10">
    <source>
        <dbReference type="Proteomes" id="UP000254601"/>
    </source>
</evidence>
<dbReference type="Gene3D" id="3.30.460.10">
    <property type="entry name" value="Beta Polymerase, domain 2"/>
    <property type="match status" value="1"/>
</dbReference>
<dbReference type="RefSeq" id="WP_084601604.1">
    <property type="nucleotide sequence ID" value="NZ_LWHB01000040.1"/>
</dbReference>
<dbReference type="FunFam" id="1.10.3210.10:FF:000001">
    <property type="entry name" value="GTP pyrophosphokinase RelA"/>
    <property type="match status" value="1"/>
</dbReference>
<dbReference type="InterPro" id="IPR045865">
    <property type="entry name" value="ACT-like_dom_sf"/>
</dbReference>
<gene>
    <name evidence="9" type="primary">spoT</name>
    <name evidence="9" type="ORF">NCTC13337_00038</name>
</gene>
<dbReference type="GO" id="GO:0015970">
    <property type="term" value="P:guanosine tetraphosphate biosynthetic process"/>
    <property type="evidence" value="ECO:0007669"/>
    <property type="project" value="UniProtKB-UniPathway"/>
</dbReference>
<dbReference type="InterPro" id="IPR004095">
    <property type="entry name" value="TGS"/>
</dbReference>
<dbReference type="GO" id="GO:0005886">
    <property type="term" value="C:plasma membrane"/>
    <property type="evidence" value="ECO:0007669"/>
    <property type="project" value="TreeGrafter"/>
</dbReference>
<dbReference type="SUPFAM" id="SSF81271">
    <property type="entry name" value="TGS-like"/>
    <property type="match status" value="1"/>
</dbReference>
<evidence type="ECO:0000259" key="7">
    <source>
        <dbReference type="PROSITE" id="PS51831"/>
    </source>
</evidence>
<dbReference type="CDD" id="cd04886">
    <property type="entry name" value="ACT_ThrD-II-like"/>
    <property type="match status" value="1"/>
</dbReference>
<dbReference type="SMART" id="SM00954">
    <property type="entry name" value="RelA_SpoT"/>
    <property type="match status" value="1"/>
</dbReference>
<evidence type="ECO:0000256" key="2">
    <source>
        <dbReference type="ARBA" id="ARBA00024329"/>
    </source>
</evidence>
<name>A0A380MKA7_9GAMM</name>
<comment type="pathway">
    <text evidence="2">Purine metabolism; ppGpp biosynthesis; ppGpp from GDP: step 1/1.</text>
</comment>
<dbReference type="InterPro" id="IPR033655">
    <property type="entry name" value="TGS_RelA/SpoT"/>
</dbReference>
<dbReference type="CDD" id="cd00077">
    <property type="entry name" value="HDc"/>
    <property type="match status" value="1"/>
</dbReference>
<dbReference type="InterPro" id="IPR003607">
    <property type="entry name" value="HD/PDEase_dom"/>
</dbReference>
<keyword evidence="10" id="KW-1185">Reference proteome</keyword>
<dbReference type="GO" id="GO:0042594">
    <property type="term" value="P:response to starvation"/>
    <property type="evidence" value="ECO:0007669"/>
    <property type="project" value="TreeGrafter"/>
</dbReference>
<dbReference type="PROSITE" id="PS51880">
    <property type="entry name" value="TGS"/>
    <property type="match status" value="1"/>
</dbReference>
<keyword evidence="1 9" id="KW-0378">Hydrolase</keyword>
<evidence type="ECO:0000256" key="4">
    <source>
        <dbReference type="ARBA" id="ARBA00047968"/>
    </source>
</evidence>
<dbReference type="Gene3D" id="1.10.3210.10">
    <property type="entry name" value="Hypothetical protein af1432"/>
    <property type="match status" value="1"/>
</dbReference>
<dbReference type="PROSITE" id="PS51831">
    <property type="entry name" value="HD"/>
    <property type="match status" value="1"/>
</dbReference>
<dbReference type="Pfam" id="PF13291">
    <property type="entry name" value="ACT_4"/>
    <property type="match status" value="1"/>
</dbReference>
<evidence type="ECO:0000256" key="3">
    <source>
        <dbReference type="ARBA" id="ARBA00024387"/>
    </source>
</evidence>
<evidence type="ECO:0000256" key="1">
    <source>
        <dbReference type="ARBA" id="ARBA00022801"/>
    </source>
</evidence>